<dbReference type="EMBL" id="JAVAMP010000002">
    <property type="protein sequence ID" value="MDP5274155.1"/>
    <property type="molecule type" value="Genomic_DNA"/>
</dbReference>
<evidence type="ECO:0000313" key="10">
    <source>
        <dbReference type="Proteomes" id="UP001231941"/>
    </source>
</evidence>
<comment type="similarity">
    <text evidence="2 8">Belongs to the 4-toluene sulfonate uptake permease (TSUP) (TC 2.A.102) family.</text>
</comment>
<keyword evidence="5 8" id="KW-0812">Transmembrane</keyword>
<dbReference type="Pfam" id="PF01925">
    <property type="entry name" value="TauE"/>
    <property type="match status" value="1"/>
</dbReference>
<evidence type="ECO:0000313" key="9">
    <source>
        <dbReference type="EMBL" id="MDP5274155.1"/>
    </source>
</evidence>
<keyword evidence="3" id="KW-0813">Transport</keyword>
<gene>
    <name evidence="9" type="ORF">Q5Y73_08555</name>
</gene>
<name>A0ABT9IZE6_9BACL</name>
<evidence type="ECO:0000256" key="3">
    <source>
        <dbReference type="ARBA" id="ARBA00022448"/>
    </source>
</evidence>
<evidence type="ECO:0000256" key="4">
    <source>
        <dbReference type="ARBA" id="ARBA00022475"/>
    </source>
</evidence>
<dbReference type="InterPro" id="IPR002781">
    <property type="entry name" value="TM_pro_TauE-like"/>
</dbReference>
<keyword evidence="6 8" id="KW-1133">Transmembrane helix</keyword>
<evidence type="ECO:0000256" key="5">
    <source>
        <dbReference type="ARBA" id="ARBA00022692"/>
    </source>
</evidence>
<feature type="transmembrane region" description="Helical" evidence="8">
    <location>
        <begin position="186"/>
        <end position="209"/>
    </location>
</feature>
<evidence type="ECO:0000256" key="8">
    <source>
        <dbReference type="RuleBase" id="RU363041"/>
    </source>
</evidence>
<organism evidence="9 10">
    <name type="scientific">Chengkuizengella axinellae</name>
    <dbReference type="NCBI Taxonomy" id="3064388"/>
    <lineage>
        <taxon>Bacteria</taxon>
        <taxon>Bacillati</taxon>
        <taxon>Bacillota</taxon>
        <taxon>Bacilli</taxon>
        <taxon>Bacillales</taxon>
        <taxon>Paenibacillaceae</taxon>
        <taxon>Chengkuizengella</taxon>
    </lineage>
</organism>
<dbReference type="RefSeq" id="WP_305991443.1">
    <property type="nucleotide sequence ID" value="NZ_JAVAMP010000002.1"/>
</dbReference>
<evidence type="ECO:0000256" key="6">
    <source>
        <dbReference type="ARBA" id="ARBA00022989"/>
    </source>
</evidence>
<keyword evidence="7 8" id="KW-0472">Membrane</keyword>
<evidence type="ECO:0000256" key="1">
    <source>
        <dbReference type="ARBA" id="ARBA00004651"/>
    </source>
</evidence>
<feature type="transmembrane region" description="Helical" evidence="8">
    <location>
        <begin position="42"/>
        <end position="60"/>
    </location>
</feature>
<accession>A0ABT9IZE6</accession>
<reference evidence="9 10" key="1">
    <citation type="submission" date="2023-08" db="EMBL/GenBank/DDBJ databases">
        <authorList>
            <person name="Park J.-S."/>
        </authorList>
    </citation>
    <scope>NUCLEOTIDE SEQUENCE [LARGE SCALE GENOMIC DNA]</scope>
    <source>
        <strain evidence="9 10">2205SS18-9</strain>
    </source>
</reference>
<protein>
    <recommendedName>
        <fullName evidence="8">Probable membrane transporter protein</fullName>
    </recommendedName>
</protein>
<feature type="transmembrane region" description="Helical" evidence="8">
    <location>
        <begin position="216"/>
        <end position="234"/>
    </location>
</feature>
<proteinExistence type="inferred from homology"/>
<keyword evidence="4 8" id="KW-1003">Cell membrane</keyword>
<dbReference type="Proteomes" id="UP001231941">
    <property type="component" value="Unassembled WGS sequence"/>
</dbReference>
<dbReference type="InterPro" id="IPR052017">
    <property type="entry name" value="TSUP"/>
</dbReference>
<keyword evidence="10" id="KW-1185">Reference proteome</keyword>
<evidence type="ECO:0000256" key="2">
    <source>
        <dbReference type="ARBA" id="ARBA00009142"/>
    </source>
</evidence>
<dbReference type="PANTHER" id="PTHR30269">
    <property type="entry name" value="TRANSMEMBRANE PROTEIN YFCA"/>
    <property type="match status" value="1"/>
</dbReference>
<sequence length="238" mass="26519">MDWIILITIVFLATSLQTSTGFGFSILGTPFLFLIYPAQEAIQINIVLSLFISMIMIYKVRHDINKTLVKRLIIGSTVGITPGLFIYLTFDVETFKIFIGILILILTVLLIFKLTIKRSRIKDFFTGGISGALTTSIGVPGPPLLLYFAGVNTDKSTLRSTTLAYYLFIYLISLIMQIIFAGTNKIVFTSSLIAIPSLLGGILFGQLLFKWINQEAFRIITYVILLITGSYMVISSFL</sequence>
<dbReference type="PANTHER" id="PTHR30269:SF37">
    <property type="entry name" value="MEMBRANE TRANSPORTER PROTEIN"/>
    <property type="match status" value="1"/>
</dbReference>
<feature type="transmembrane region" description="Helical" evidence="8">
    <location>
        <begin position="96"/>
        <end position="116"/>
    </location>
</feature>
<feature type="transmembrane region" description="Helical" evidence="8">
    <location>
        <begin position="163"/>
        <end position="180"/>
    </location>
</feature>
<comment type="caution">
    <text evidence="9">The sequence shown here is derived from an EMBL/GenBank/DDBJ whole genome shotgun (WGS) entry which is preliminary data.</text>
</comment>
<comment type="subcellular location">
    <subcellularLocation>
        <location evidence="1 8">Cell membrane</location>
        <topology evidence="1 8">Multi-pass membrane protein</topology>
    </subcellularLocation>
</comment>
<evidence type="ECO:0000256" key="7">
    <source>
        <dbReference type="ARBA" id="ARBA00023136"/>
    </source>
</evidence>
<feature type="transmembrane region" description="Helical" evidence="8">
    <location>
        <begin position="72"/>
        <end position="90"/>
    </location>
</feature>